<gene>
    <name evidence="3" type="ORF">CQW23_07545</name>
</gene>
<evidence type="ECO:0000313" key="3">
    <source>
        <dbReference type="EMBL" id="PHT53083.1"/>
    </source>
</evidence>
<keyword evidence="1" id="KW-0472">Membrane</keyword>
<dbReference type="GO" id="GO:0004455">
    <property type="term" value="F:ketol-acid reductoisomerase activity"/>
    <property type="evidence" value="ECO:0007669"/>
    <property type="project" value="TreeGrafter"/>
</dbReference>
<dbReference type="Gene3D" id="3.20.20.20">
    <property type="entry name" value="Dihydropteroate synthase-like"/>
    <property type="match status" value="2"/>
</dbReference>
<dbReference type="GO" id="GO:0009097">
    <property type="term" value="P:isoleucine biosynthetic process"/>
    <property type="evidence" value="ECO:0007669"/>
    <property type="project" value="TreeGrafter"/>
</dbReference>
<protein>
    <submittedName>
        <fullName evidence="3">4-hydroxy-3-methylbut-2-en-1-yl diphosphate synthase (Ferredoxin), chloroplastic</fullName>
    </submittedName>
</protein>
<dbReference type="Proteomes" id="UP000224567">
    <property type="component" value="Unassembled WGS sequence"/>
</dbReference>
<dbReference type="PANTHER" id="PTHR21371:SF1">
    <property type="entry name" value="KETOL-ACID REDUCTOISOMERASE, MITOCHONDRIAL"/>
    <property type="match status" value="1"/>
</dbReference>
<name>A0A2G2X6I7_CAPBA</name>
<dbReference type="Pfam" id="PF04551">
    <property type="entry name" value="GcpE"/>
    <property type="match status" value="1"/>
</dbReference>
<dbReference type="Gene3D" id="3.40.50.720">
    <property type="entry name" value="NAD(P)-binding Rossmann-like Domain"/>
    <property type="match status" value="1"/>
</dbReference>
<dbReference type="GO" id="GO:0046429">
    <property type="term" value="F:4-hydroxy-3-methylbut-2-en-1-yl diphosphate synthase activity (ferredoxin)"/>
    <property type="evidence" value="ECO:0007669"/>
    <property type="project" value="InterPro"/>
</dbReference>
<dbReference type="GO" id="GO:0009507">
    <property type="term" value="C:chloroplast"/>
    <property type="evidence" value="ECO:0007669"/>
    <property type="project" value="TreeGrafter"/>
</dbReference>
<feature type="domain" description="IspG TIM-barrel" evidence="2">
    <location>
        <begin position="208"/>
        <end position="320"/>
    </location>
</feature>
<evidence type="ECO:0000313" key="4">
    <source>
        <dbReference type="Proteomes" id="UP000224567"/>
    </source>
</evidence>
<comment type="caution">
    <text evidence="3">The sequence shown here is derived from an EMBL/GenBank/DDBJ whole genome shotgun (WGS) entry which is preliminary data.</text>
</comment>
<feature type="transmembrane region" description="Helical" evidence="1">
    <location>
        <begin position="12"/>
        <end position="33"/>
    </location>
</feature>
<dbReference type="GO" id="GO:0009099">
    <property type="term" value="P:L-valine biosynthetic process"/>
    <property type="evidence" value="ECO:0007669"/>
    <property type="project" value="TreeGrafter"/>
</dbReference>
<dbReference type="InterPro" id="IPR058578">
    <property type="entry name" value="IspG_TIM"/>
</dbReference>
<reference evidence="4" key="2">
    <citation type="journal article" date="2017" name="J. Anim. Genet.">
        <title>Multiple reference genome sequences of hot pepper reveal the massive evolution of plant disease resistance genes by retroduplication.</title>
        <authorList>
            <person name="Kim S."/>
            <person name="Park J."/>
            <person name="Yeom S.-I."/>
            <person name="Kim Y.-M."/>
            <person name="Seo E."/>
            <person name="Kim K.-T."/>
            <person name="Kim M.-S."/>
            <person name="Lee J.M."/>
            <person name="Cheong K."/>
            <person name="Shin H.-S."/>
            <person name="Kim S.-B."/>
            <person name="Han K."/>
            <person name="Lee J."/>
            <person name="Park M."/>
            <person name="Lee H.-A."/>
            <person name="Lee H.-Y."/>
            <person name="Lee Y."/>
            <person name="Oh S."/>
            <person name="Lee J.H."/>
            <person name="Choi E."/>
            <person name="Choi E."/>
            <person name="Lee S.E."/>
            <person name="Jeon J."/>
            <person name="Kim H."/>
            <person name="Choi G."/>
            <person name="Song H."/>
            <person name="Lee J."/>
            <person name="Lee S.-C."/>
            <person name="Kwon J.-K."/>
            <person name="Lee H.-Y."/>
            <person name="Koo N."/>
            <person name="Hong Y."/>
            <person name="Kim R.W."/>
            <person name="Kang W.-H."/>
            <person name="Huh J.H."/>
            <person name="Kang B.-C."/>
            <person name="Yang T.-J."/>
            <person name="Lee Y.-H."/>
            <person name="Bennetzen J.L."/>
            <person name="Choi D."/>
        </authorList>
    </citation>
    <scope>NUCLEOTIDE SEQUENCE [LARGE SCALE GENOMIC DNA]</scope>
    <source>
        <strain evidence="4">cv. PBC81</strain>
    </source>
</reference>
<dbReference type="GO" id="GO:0016114">
    <property type="term" value="P:terpenoid biosynthetic process"/>
    <property type="evidence" value="ECO:0007669"/>
    <property type="project" value="InterPro"/>
</dbReference>
<keyword evidence="1" id="KW-0812">Transmembrane</keyword>
<evidence type="ECO:0000256" key="1">
    <source>
        <dbReference type="SAM" id="Phobius"/>
    </source>
</evidence>
<keyword evidence="4" id="KW-1185">Reference proteome</keyword>
<dbReference type="GO" id="GO:0005739">
    <property type="term" value="C:mitochondrion"/>
    <property type="evidence" value="ECO:0007669"/>
    <property type="project" value="TreeGrafter"/>
</dbReference>
<accession>A0A2G2X6I7</accession>
<dbReference type="AlphaFoldDB" id="A0A2G2X6I7"/>
<evidence type="ECO:0000259" key="2">
    <source>
        <dbReference type="Pfam" id="PF04551"/>
    </source>
</evidence>
<dbReference type="EMBL" id="MLFT02000003">
    <property type="protein sequence ID" value="PHT53083.1"/>
    <property type="molecule type" value="Genomic_DNA"/>
</dbReference>
<proteinExistence type="predicted"/>
<keyword evidence="1" id="KW-1133">Transmembrane helix</keyword>
<dbReference type="InterPro" id="IPR011005">
    <property type="entry name" value="Dihydropteroate_synth-like_sf"/>
</dbReference>
<dbReference type="InterPro" id="IPR013023">
    <property type="entry name" value="KARI"/>
</dbReference>
<dbReference type="STRING" id="33114.A0A2G2X6I7"/>
<reference evidence="3 4" key="1">
    <citation type="journal article" date="2017" name="Genome Biol.">
        <title>New reference genome sequences of hot pepper reveal the massive evolution of plant disease-resistance genes by retroduplication.</title>
        <authorList>
            <person name="Kim S."/>
            <person name="Park J."/>
            <person name="Yeom S.I."/>
            <person name="Kim Y.M."/>
            <person name="Seo E."/>
            <person name="Kim K.T."/>
            <person name="Kim M.S."/>
            <person name="Lee J.M."/>
            <person name="Cheong K."/>
            <person name="Shin H.S."/>
            <person name="Kim S.B."/>
            <person name="Han K."/>
            <person name="Lee J."/>
            <person name="Park M."/>
            <person name="Lee H.A."/>
            <person name="Lee H.Y."/>
            <person name="Lee Y."/>
            <person name="Oh S."/>
            <person name="Lee J.H."/>
            <person name="Choi E."/>
            <person name="Choi E."/>
            <person name="Lee S.E."/>
            <person name="Jeon J."/>
            <person name="Kim H."/>
            <person name="Choi G."/>
            <person name="Song H."/>
            <person name="Lee J."/>
            <person name="Lee S.C."/>
            <person name="Kwon J.K."/>
            <person name="Lee H.Y."/>
            <person name="Koo N."/>
            <person name="Hong Y."/>
            <person name="Kim R.W."/>
            <person name="Kang W.H."/>
            <person name="Huh J.H."/>
            <person name="Kang B.C."/>
            <person name="Yang T.J."/>
            <person name="Lee Y.H."/>
            <person name="Bennetzen J.L."/>
            <person name="Choi D."/>
        </authorList>
    </citation>
    <scope>NUCLEOTIDE SEQUENCE [LARGE SCALE GENOMIC DNA]</scope>
    <source>
        <strain evidence="4">cv. PBC81</strain>
    </source>
</reference>
<dbReference type="OrthoDB" id="1720121at2759"/>
<dbReference type="PANTHER" id="PTHR21371">
    <property type="entry name" value="KETOL-ACID REDUCTOISOMERASE, MITOCHONDRIAL"/>
    <property type="match status" value="1"/>
</dbReference>
<sequence>MNFTVGIQVHCLVIVNGFLSNVYVGSSFITFYSNFGGIVDAYQVFDKIPVRNVVSWSAILNAFVLENIGLAGFISCFGGLISCFQPNESTDYMICLFAYGAVIRAWFDIDGQEDIKLLTSSLTMTFWKVCTCDTPIIAMHLWFQLVKADNNEKMCSHMKPSYFGFHMVSSWSICSQIGLDFPKNMSVIVLCPKGMGPSVRRLYVQGKEINSAGINVMKIADAGADIVRITVQGNKEVDAYFEIKNSLVQKKQVAFFISIYRYFMDLIIQAYFISSMFCTCSYNIPLVVEIHFTPSVALRVAECFDKIRVNPGNFGSSSSAYVLVFGRASRITMI</sequence>
<feature type="transmembrane region" description="Helical" evidence="1">
    <location>
        <begin position="53"/>
        <end position="84"/>
    </location>
</feature>
<organism evidence="3 4">
    <name type="scientific">Capsicum baccatum</name>
    <name type="common">Peruvian pepper</name>
    <dbReference type="NCBI Taxonomy" id="33114"/>
    <lineage>
        <taxon>Eukaryota</taxon>
        <taxon>Viridiplantae</taxon>
        <taxon>Streptophyta</taxon>
        <taxon>Embryophyta</taxon>
        <taxon>Tracheophyta</taxon>
        <taxon>Spermatophyta</taxon>
        <taxon>Magnoliopsida</taxon>
        <taxon>eudicotyledons</taxon>
        <taxon>Gunneridae</taxon>
        <taxon>Pentapetalae</taxon>
        <taxon>asterids</taxon>
        <taxon>lamiids</taxon>
        <taxon>Solanales</taxon>
        <taxon>Solanaceae</taxon>
        <taxon>Solanoideae</taxon>
        <taxon>Capsiceae</taxon>
        <taxon>Capsicum</taxon>
    </lineage>
</organism>